<reference evidence="8 16" key="6">
    <citation type="submission" date="2019-09" db="EMBL/GenBank/DDBJ databases">
        <authorList>
            <consortium name="PulseNet: The National Subtyping Network for Foodborne Disease Surveillance"/>
            <person name="Tarr C.L."/>
            <person name="Trees E."/>
            <person name="Katz L.S."/>
            <person name="Carleton-Romer H.A."/>
            <person name="Stroika S."/>
            <person name="Kucerova Z."/>
            <person name="Roache K.F."/>
            <person name="Sabol A.L."/>
            <person name="Besser J."/>
            <person name="Gerner-Smidt P."/>
        </authorList>
    </citation>
    <scope>NUCLEOTIDE SEQUENCE [LARGE SCALE GENOMIC DNA]</scope>
    <source>
        <strain evidence="8 16">PNUSAL005692</strain>
    </source>
</reference>
<evidence type="ECO:0000256" key="1">
    <source>
        <dbReference type="ARBA" id="ARBA00022723"/>
    </source>
</evidence>
<organism evidence="7 18">
    <name type="scientific">Listeria monocytogenes</name>
    <dbReference type="NCBI Taxonomy" id="1639"/>
    <lineage>
        <taxon>Bacteria</taxon>
        <taxon>Bacillati</taxon>
        <taxon>Bacillota</taxon>
        <taxon>Bacilli</taxon>
        <taxon>Bacillales</taxon>
        <taxon>Listeriaceae</taxon>
        <taxon>Listeria</taxon>
    </lineage>
</organism>
<evidence type="ECO:0000313" key="11">
    <source>
        <dbReference type="EMBL" id="HAA9721776.1"/>
    </source>
</evidence>
<dbReference type="InterPro" id="IPR001303">
    <property type="entry name" value="Aldolase_II/adducin_N"/>
</dbReference>
<dbReference type="FunFam" id="3.40.225.10:FF:000021">
    <property type="entry name" value="Class II aldolase/adducin domain protein"/>
    <property type="match status" value="1"/>
</dbReference>
<evidence type="ECO:0000313" key="7">
    <source>
        <dbReference type="EMBL" id="EAH4241758.1"/>
    </source>
</evidence>
<evidence type="ECO:0000259" key="3">
    <source>
        <dbReference type="SMART" id="SM01007"/>
    </source>
</evidence>
<dbReference type="GO" id="GO:0046570">
    <property type="term" value="F:methylthioribulose 1-phosphate dehydratase activity"/>
    <property type="evidence" value="ECO:0007669"/>
    <property type="project" value="UniProtKB-EC"/>
</dbReference>
<evidence type="ECO:0000256" key="2">
    <source>
        <dbReference type="ARBA" id="ARBA00023239"/>
    </source>
</evidence>
<dbReference type="EMBL" id="QXLS01000004">
    <property type="protein sequence ID" value="RKA07718.1"/>
    <property type="molecule type" value="Genomic_DNA"/>
</dbReference>
<reference evidence="9 15" key="5">
    <citation type="submission" date="2019-08" db="EMBL/GenBank/DDBJ databases">
        <authorList>
            <person name="Ashton P.M."/>
            <person name="Dallman T."/>
            <person name="Nair S."/>
            <person name="De Pinna E."/>
            <person name="Peters T."/>
            <person name="Grant K."/>
        </authorList>
    </citation>
    <scope>NUCLEOTIDE SEQUENCE [LARGE SCALE GENOMIC DNA]</scope>
    <source>
        <strain evidence="9 15">788324</strain>
    </source>
</reference>
<dbReference type="Proteomes" id="UP000528151">
    <property type="component" value="Unassembled WGS sequence"/>
</dbReference>
<dbReference type="EMBL" id="AANEHK010000008">
    <property type="protein sequence ID" value="EDO0986286.1"/>
    <property type="molecule type" value="Genomic_DNA"/>
</dbReference>
<dbReference type="EMBL" id="AABBZO010000005">
    <property type="protein sequence ID" value="EAG4461806.1"/>
    <property type="molecule type" value="Genomic_DNA"/>
</dbReference>
<reference evidence="10" key="2">
    <citation type="journal article" date="2018" name="Genome Biol.">
        <title>SKESA: strategic k-mer extension for scrupulous assemblies.</title>
        <authorList>
            <person name="Souvorov A."/>
            <person name="Agarwala R."/>
            <person name="Lipman D.J."/>
        </authorList>
    </citation>
    <scope>NUCLEOTIDE SEQUENCE [LARGE SCALE GENOMIC DNA]</scope>
    <source>
        <strain evidence="10">09CEB371LM</strain>
        <strain evidence="11">HPB3501</strain>
    </source>
</reference>
<dbReference type="Proteomes" id="UP000467536">
    <property type="component" value="Unassembled WGS sequence"/>
</dbReference>
<comment type="caution">
    <text evidence="7">The sequence shown here is derived from an EMBL/GenBank/DDBJ whole genome shotgun (WGS) entry which is preliminary data.</text>
</comment>
<sequence length="216" mass="24257">MLYQKEREDLAKIVKTMFDRFETNAAGGNVSVRMNNEHIIMTPTLMSQAKLCDLSPYEILVVDNNNEVVEGDGRVTREINLHRACYVENPKIGCVLHAHPKESMLFATLGMELPNLTEATQKIGQIPTLEFAPATSPELAEIVRKHVIELGDKAVPSASLLNKHGIVVLDTSLHKAYDMLERIEYNAYIAEKALVFDALGIKKLAHDRELNYNLEE</sequence>
<dbReference type="PANTHER" id="PTHR22789:SF0">
    <property type="entry name" value="3-OXO-TETRONATE 4-PHOSPHATE DECARBOXYLASE-RELATED"/>
    <property type="match status" value="1"/>
</dbReference>
<protein>
    <submittedName>
        <fullName evidence="12">Methylthioribulose-1-phosphate dehydratase</fullName>
        <ecNumber evidence="12">4.2.1.109</ecNumber>
    </submittedName>
</protein>
<feature type="domain" description="Class II aldolase/adducin N-terminal" evidence="3">
    <location>
        <begin position="8"/>
        <end position="191"/>
    </location>
</feature>
<evidence type="ECO:0000313" key="5">
    <source>
        <dbReference type="EMBL" id="EAG4461806.1"/>
    </source>
</evidence>
<dbReference type="AlphaFoldDB" id="A0A0B8RG68"/>
<evidence type="ECO:0000313" key="17">
    <source>
        <dbReference type="Proteomes" id="UP000522199"/>
    </source>
</evidence>
<dbReference type="GO" id="GO:0016832">
    <property type="term" value="F:aldehyde-lyase activity"/>
    <property type="evidence" value="ECO:0007669"/>
    <property type="project" value="TreeGrafter"/>
</dbReference>
<dbReference type="Pfam" id="PF00596">
    <property type="entry name" value="Aldolase_II"/>
    <property type="match status" value="1"/>
</dbReference>
<dbReference type="PANTHER" id="PTHR22789">
    <property type="entry name" value="FUCULOSE PHOSPHATE ALDOLASE"/>
    <property type="match status" value="1"/>
</dbReference>
<dbReference type="EMBL" id="AABEKY010000001">
    <property type="protein sequence ID" value="EAG9386171.1"/>
    <property type="molecule type" value="Genomic_DNA"/>
</dbReference>
<evidence type="ECO:0000313" key="18">
    <source>
        <dbReference type="Proteomes" id="UP000527632"/>
    </source>
</evidence>
<reference evidence="12 13" key="1">
    <citation type="journal article" date="2018" name="BMC Genomics">
        <title>Genes significantly associated with lineage II food isolates of Listeria monocytogenes.</title>
        <authorList>
            <person name="Pirone-Davies C."/>
            <person name="Chen Y."/>
            <person name="Pightling A."/>
            <person name="Ryan G."/>
            <person name="Wang Y."/>
            <person name="Yao K."/>
            <person name="Hoffmann M."/>
            <person name="Allard M.W."/>
        </authorList>
    </citation>
    <scope>NUCLEOTIDE SEQUENCE [LARGE SCALE GENOMIC DNA]</scope>
    <source>
        <strain evidence="12 13">PNUSAL000550</strain>
    </source>
</reference>
<dbReference type="KEGG" id="lmok:CQ02_10850"/>
<evidence type="ECO:0000313" key="4">
    <source>
        <dbReference type="EMBL" id="EAC5550273.1"/>
    </source>
</evidence>
<dbReference type="Proteomes" id="UP000272537">
    <property type="component" value="Unassembled WGS sequence"/>
</dbReference>
<evidence type="ECO:0000313" key="13">
    <source>
        <dbReference type="Proteomes" id="UP000272537"/>
    </source>
</evidence>
<dbReference type="EMBL" id="AALGDA010000004">
    <property type="protein sequence ID" value="ECY9781817.1"/>
    <property type="molecule type" value="Genomic_DNA"/>
</dbReference>
<keyword evidence="2 12" id="KW-0456">Lyase</keyword>
<accession>A0A0B8RG68</accession>
<evidence type="ECO:0000313" key="8">
    <source>
        <dbReference type="EMBL" id="ECY9781817.1"/>
    </source>
</evidence>
<dbReference type="SUPFAM" id="SSF53639">
    <property type="entry name" value="AraD/HMP-PK domain-like"/>
    <property type="match status" value="1"/>
</dbReference>
<evidence type="ECO:0000313" key="16">
    <source>
        <dbReference type="Proteomes" id="UP000489121"/>
    </source>
</evidence>
<proteinExistence type="predicted"/>
<dbReference type="Proteomes" id="UP000365297">
    <property type="component" value="Unassembled WGS sequence"/>
</dbReference>
<gene>
    <name evidence="12" type="primary">mtnb</name>
    <name evidence="4" type="ORF">ARY78_07520</name>
    <name evidence="5" type="ORF">CA369_05865</name>
    <name evidence="6" type="ORF">CW845_01510</name>
    <name evidence="12" type="ORF">DYZ80_02092</name>
    <name evidence="7" type="ORF">E5F58_07020</name>
    <name evidence="8" type="ORF">F6515_02300</name>
    <name evidence="9" type="ORF">FV747_09810</name>
    <name evidence="10" type="ORF">GHH22_01615</name>
    <name evidence="11" type="ORF">GIH49_06390</name>
</gene>
<reference evidence="7 18" key="3">
    <citation type="submission" date="2019-04" db="EMBL/GenBank/DDBJ databases">
        <authorList>
            <consortium name="GenomeTrakr: Next Generation Sequencing Network for Food Pathogen Tracability"/>
        </authorList>
    </citation>
    <scope>NUCLEOTIDE SEQUENCE [LARGE SCALE GENOMIC DNA]</scope>
    <source>
        <strain evidence="5 19">CFSAN063727</strain>
        <strain evidence="4 14">FDA00007096</strain>
        <strain evidence="7 18">LS1344</strain>
    </source>
</reference>
<evidence type="ECO:0000313" key="15">
    <source>
        <dbReference type="Proteomes" id="UP000467536"/>
    </source>
</evidence>
<reference evidence="6 17" key="4">
    <citation type="submission" date="2019-04" db="EMBL/GenBank/DDBJ databases">
        <authorList>
            <consortium name="GenomeTrakr network: Whole genome sequencing for foodborne pathogen traceback"/>
        </authorList>
    </citation>
    <scope>NUCLEOTIDE SEQUENCE [LARGE SCALE GENOMIC DNA]</scope>
    <source>
        <strain evidence="6 17">CFSAN072474</strain>
    </source>
</reference>
<dbReference type="Proteomes" id="UP000522199">
    <property type="component" value="Unassembled WGS sequence"/>
</dbReference>
<dbReference type="EC" id="4.2.1.109" evidence="12"/>
<evidence type="ECO:0000313" key="10">
    <source>
        <dbReference type="EMBL" id="HAA8051857.1"/>
    </source>
</evidence>
<evidence type="ECO:0000313" key="6">
    <source>
        <dbReference type="EMBL" id="EAG9386171.1"/>
    </source>
</evidence>
<evidence type="ECO:0000313" key="9">
    <source>
        <dbReference type="EMBL" id="EDO0986286.1"/>
    </source>
</evidence>
<dbReference type="EMBL" id="DAAEEB010000001">
    <property type="protein sequence ID" value="HAA8051857.1"/>
    <property type="molecule type" value="Genomic_DNA"/>
</dbReference>
<keyword evidence="1" id="KW-0479">Metal-binding</keyword>
<reference evidence="10" key="7">
    <citation type="submission" date="2019-10" db="EMBL/GenBank/DDBJ databases">
        <authorList>
            <consortium name="NCBI Pathogen Detection Project"/>
        </authorList>
    </citation>
    <scope>NUCLEOTIDE SEQUENCE</scope>
    <source>
        <strain evidence="10">09CEB371LM</strain>
        <strain evidence="11">HPB3501</strain>
    </source>
</reference>
<dbReference type="Proteomes" id="UP000844471">
    <property type="component" value="Unassembled WGS sequence"/>
</dbReference>
<dbReference type="GO" id="GO:0005829">
    <property type="term" value="C:cytosol"/>
    <property type="evidence" value="ECO:0007669"/>
    <property type="project" value="TreeGrafter"/>
</dbReference>
<evidence type="ECO:0000313" key="14">
    <source>
        <dbReference type="Proteomes" id="UP000365297"/>
    </source>
</evidence>
<dbReference type="InterPro" id="IPR050197">
    <property type="entry name" value="Aldolase_class_II_sugar_metab"/>
</dbReference>
<dbReference type="EMBL" id="AAAIXK010000003">
    <property type="protein sequence ID" value="EAC5550273.1"/>
    <property type="molecule type" value="Genomic_DNA"/>
</dbReference>
<dbReference type="GO" id="GO:0019323">
    <property type="term" value="P:pentose catabolic process"/>
    <property type="evidence" value="ECO:0007669"/>
    <property type="project" value="TreeGrafter"/>
</dbReference>
<dbReference type="Proteomes" id="UP000489121">
    <property type="component" value="Unassembled WGS sequence"/>
</dbReference>
<dbReference type="Proteomes" id="UP000527632">
    <property type="component" value="Unassembled WGS sequence"/>
</dbReference>
<dbReference type="EMBL" id="DAAEZQ010000003">
    <property type="protein sequence ID" value="HAA9721776.1"/>
    <property type="molecule type" value="Genomic_DNA"/>
</dbReference>
<evidence type="ECO:0000313" key="19">
    <source>
        <dbReference type="Proteomes" id="UP000528151"/>
    </source>
</evidence>
<dbReference type="RefSeq" id="WP_003734396.1">
    <property type="nucleotide sequence ID" value="NZ_BBRP01000012.1"/>
</dbReference>
<dbReference type="SMART" id="SM01007">
    <property type="entry name" value="Aldolase_II"/>
    <property type="match status" value="1"/>
</dbReference>
<dbReference type="Proteomes" id="UP000840039">
    <property type="component" value="Unassembled WGS sequence"/>
</dbReference>
<dbReference type="Gene3D" id="3.40.225.10">
    <property type="entry name" value="Class II aldolase/adducin N-terminal domain"/>
    <property type="match status" value="1"/>
</dbReference>
<evidence type="ECO:0000313" key="12">
    <source>
        <dbReference type="EMBL" id="RKA07718.1"/>
    </source>
</evidence>
<name>A0A0B8RG68_LISMN</name>
<dbReference type="InterPro" id="IPR036409">
    <property type="entry name" value="Aldolase_II/adducin_N_sf"/>
</dbReference>
<dbReference type="EMBL" id="AABGUK010000002">
    <property type="protein sequence ID" value="EAH4241758.1"/>
    <property type="molecule type" value="Genomic_DNA"/>
</dbReference>
<dbReference type="GO" id="GO:0046872">
    <property type="term" value="F:metal ion binding"/>
    <property type="evidence" value="ECO:0007669"/>
    <property type="project" value="UniProtKB-KW"/>
</dbReference>
<dbReference type="NCBIfam" id="NF004979">
    <property type="entry name" value="PRK06357.1"/>
    <property type="match status" value="1"/>
</dbReference>